<dbReference type="PRINTS" id="PR00706">
    <property type="entry name" value="PYROGLUPTASE"/>
</dbReference>
<dbReference type="EMBL" id="CP019607">
    <property type="protein sequence ID" value="AQP52445.1"/>
    <property type="molecule type" value="Genomic_DNA"/>
</dbReference>
<evidence type="ECO:0000313" key="9">
    <source>
        <dbReference type="EMBL" id="AQP52445.1"/>
    </source>
</evidence>
<dbReference type="SUPFAM" id="SSF53182">
    <property type="entry name" value="Pyrrolidone carboxyl peptidase (pyroglutamate aminopeptidase)"/>
    <property type="match status" value="1"/>
</dbReference>
<dbReference type="InterPro" id="IPR016125">
    <property type="entry name" value="Peptidase_C15-like"/>
</dbReference>
<evidence type="ECO:0000256" key="3">
    <source>
        <dbReference type="ARBA" id="ARBA00022490"/>
    </source>
</evidence>
<keyword evidence="5" id="KW-0378">Hydrolase</keyword>
<comment type="similarity">
    <text evidence="1">Belongs to the peptidase C15 family.</text>
</comment>
<proteinExistence type="inferred from homology"/>
<dbReference type="InterPro" id="IPR000816">
    <property type="entry name" value="Peptidase_C15"/>
</dbReference>
<dbReference type="CDD" id="cd00501">
    <property type="entry name" value="Peptidase_C15"/>
    <property type="match status" value="1"/>
</dbReference>
<evidence type="ECO:0000256" key="7">
    <source>
        <dbReference type="ARBA" id="ARBA00030836"/>
    </source>
</evidence>
<reference evidence="9 10" key="1">
    <citation type="journal article" date="2008" name="Int. J. Syst. Evol. Microbiol.">
        <title>Tessaracoccus flavescens sp. nov., isolated from marine sediment.</title>
        <authorList>
            <person name="Lee D.W."/>
            <person name="Lee S.D."/>
        </authorList>
    </citation>
    <scope>NUCLEOTIDE SEQUENCE [LARGE SCALE GENOMIC DNA]</scope>
    <source>
        <strain evidence="9 10">SST-39T</strain>
    </source>
</reference>
<accession>A0A1Q2D2A2</accession>
<dbReference type="KEGG" id="tfa:BW733_03365"/>
<dbReference type="GO" id="GO:0006508">
    <property type="term" value="P:proteolysis"/>
    <property type="evidence" value="ECO:0007669"/>
    <property type="project" value="UniProtKB-KW"/>
</dbReference>
<keyword evidence="6" id="KW-0788">Thiol protease</keyword>
<evidence type="ECO:0000313" key="10">
    <source>
        <dbReference type="Proteomes" id="UP000188235"/>
    </source>
</evidence>
<keyword evidence="4" id="KW-0645">Protease</keyword>
<keyword evidence="3" id="KW-0963">Cytoplasm</keyword>
<dbReference type="Gene3D" id="3.40.630.20">
    <property type="entry name" value="Peptidase C15, pyroglutamyl peptidase I-like"/>
    <property type="match status" value="1"/>
</dbReference>
<sequence length="206" mass="21169">MLITGFEPFGGDTANASGQAVLRLARRFDDPDLELVHAVIPVSFLGGPEALRRLIAEHDPDVVVAVGEAGGRSAVTPEQWAVNEQVARIPDNDGAQPSGPIDTRPQRLASRLDVDALVAAVLQAGIPAESSQDAGAFVCNAVFRAALTGFDGPAGFVHVPAVREGGAATVGAETDAKAPVQSGLTFDDLATALEAIVRASVVSHGF</sequence>
<evidence type="ECO:0000256" key="4">
    <source>
        <dbReference type="ARBA" id="ARBA00022670"/>
    </source>
</evidence>
<dbReference type="GO" id="GO:0005829">
    <property type="term" value="C:cytosol"/>
    <property type="evidence" value="ECO:0007669"/>
    <property type="project" value="InterPro"/>
</dbReference>
<evidence type="ECO:0000256" key="5">
    <source>
        <dbReference type="ARBA" id="ARBA00022801"/>
    </source>
</evidence>
<dbReference type="InterPro" id="IPR036440">
    <property type="entry name" value="Peptidase_C15-like_sf"/>
</dbReference>
<dbReference type="AlphaFoldDB" id="A0A1Q2D2A2"/>
<name>A0A1Q2D2A2_9ACTN</name>
<gene>
    <name evidence="9" type="ORF">BW733_03365</name>
</gene>
<dbReference type="GO" id="GO:0016920">
    <property type="term" value="F:pyroglutamyl-peptidase activity"/>
    <property type="evidence" value="ECO:0007669"/>
    <property type="project" value="InterPro"/>
</dbReference>
<dbReference type="STRING" id="399497.BW733_03365"/>
<dbReference type="Proteomes" id="UP000188235">
    <property type="component" value="Chromosome"/>
</dbReference>
<dbReference type="PIRSF" id="PIRSF015592">
    <property type="entry name" value="Prld-crbxl_pptds"/>
    <property type="match status" value="1"/>
</dbReference>
<organism evidence="9 10">
    <name type="scientific">Tessaracoccus flavescens</name>
    <dbReference type="NCBI Taxonomy" id="399497"/>
    <lineage>
        <taxon>Bacteria</taxon>
        <taxon>Bacillati</taxon>
        <taxon>Actinomycetota</taxon>
        <taxon>Actinomycetes</taxon>
        <taxon>Propionibacteriales</taxon>
        <taxon>Propionibacteriaceae</taxon>
        <taxon>Tessaracoccus</taxon>
    </lineage>
</organism>
<evidence type="ECO:0000256" key="6">
    <source>
        <dbReference type="ARBA" id="ARBA00022807"/>
    </source>
</evidence>
<evidence type="ECO:0000256" key="8">
    <source>
        <dbReference type="ARBA" id="ARBA00031559"/>
    </source>
</evidence>
<dbReference type="PANTHER" id="PTHR23402:SF1">
    <property type="entry name" value="PYROGLUTAMYL-PEPTIDASE I"/>
    <property type="match status" value="1"/>
</dbReference>
<protein>
    <recommendedName>
        <fullName evidence="2">Pyrrolidone-carboxylate peptidase</fullName>
    </recommendedName>
    <alternativeName>
        <fullName evidence="7">5-oxoprolyl-peptidase</fullName>
    </alternativeName>
    <alternativeName>
        <fullName evidence="8">Pyroglutamyl-peptidase I</fullName>
    </alternativeName>
</protein>
<dbReference type="Pfam" id="PF01470">
    <property type="entry name" value="Peptidase_C15"/>
    <property type="match status" value="1"/>
</dbReference>
<dbReference type="PANTHER" id="PTHR23402">
    <property type="entry name" value="PROTEASE FAMILY C15 PYROGLUTAMYL-PEPTIDASE I-RELATED"/>
    <property type="match status" value="1"/>
</dbReference>
<keyword evidence="10" id="KW-1185">Reference proteome</keyword>
<evidence type="ECO:0000256" key="2">
    <source>
        <dbReference type="ARBA" id="ARBA00019191"/>
    </source>
</evidence>
<evidence type="ECO:0000256" key="1">
    <source>
        <dbReference type="ARBA" id="ARBA00006641"/>
    </source>
</evidence>
<dbReference type="OrthoDB" id="9779738at2"/>